<dbReference type="AlphaFoldDB" id="A0AAU1ICQ4"/>
<organism evidence="1">
    <name type="scientific">Streptomyces sp. NBC_00180</name>
    <dbReference type="NCBI Taxonomy" id="2903632"/>
    <lineage>
        <taxon>Bacteria</taxon>
        <taxon>Bacillati</taxon>
        <taxon>Actinomycetota</taxon>
        <taxon>Actinomycetes</taxon>
        <taxon>Kitasatosporales</taxon>
        <taxon>Streptomycetaceae</taxon>
        <taxon>Streptomyces</taxon>
    </lineage>
</organism>
<name>A0AAU1ICQ4_9ACTN</name>
<accession>A0AAU1ICQ4</accession>
<reference evidence="1" key="1">
    <citation type="submission" date="2022-10" db="EMBL/GenBank/DDBJ databases">
        <title>The complete genomes of actinobacterial strains from the NBC collection.</title>
        <authorList>
            <person name="Joergensen T.S."/>
            <person name="Alvarez Arevalo M."/>
            <person name="Sterndorff E.B."/>
            <person name="Faurdal D."/>
            <person name="Vuksanovic O."/>
            <person name="Mourched A.-S."/>
            <person name="Charusanti P."/>
            <person name="Shaw S."/>
            <person name="Blin K."/>
            <person name="Weber T."/>
        </authorList>
    </citation>
    <scope>NUCLEOTIDE SEQUENCE</scope>
    <source>
        <strain evidence="1">NBC 00180</strain>
    </source>
</reference>
<proteinExistence type="predicted"/>
<evidence type="ECO:0000313" key="1">
    <source>
        <dbReference type="EMBL" id="WTP91465.1"/>
    </source>
</evidence>
<dbReference type="EMBL" id="CP108140">
    <property type="protein sequence ID" value="WTP91465.1"/>
    <property type="molecule type" value="Genomic_DNA"/>
</dbReference>
<sequence length="65" mass="7167">MSDKPKYGWTVTLQVDGEEKTVLIKPHESAGSYDAVAQAALRVAGESSPCADVRFSRLCARYQDY</sequence>
<gene>
    <name evidence="1" type="ORF">OG477_42085</name>
</gene>
<protein>
    <submittedName>
        <fullName evidence="1">Uncharacterized protein</fullName>
    </submittedName>
</protein>